<dbReference type="Pfam" id="PF00685">
    <property type="entry name" value="Sulfotransfer_1"/>
    <property type="match status" value="1"/>
</dbReference>
<dbReference type="RefSeq" id="WP_189573827.1">
    <property type="nucleotide sequence ID" value="NZ_BMXU01000001.1"/>
</dbReference>
<keyword evidence="1 4" id="KW-0808">Transferase</keyword>
<dbReference type="InterPro" id="IPR000863">
    <property type="entry name" value="Sulfotransferase_dom"/>
</dbReference>
<dbReference type="InterPro" id="IPR027417">
    <property type="entry name" value="P-loop_NTPase"/>
</dbReference>
<organism evidence="4 5">
    <name type="scientific">Parvularcula lutaonensis</name>
    <dbReference type="NCBI Taxonomy" id="491923"/>
    <lineage>
        <taxon>Bacteria</taxon>
        <taxon>Pseudomonadati</taxon>
        <taxon>Pseudomonadota</taxon>
        <taxon>Alphaproteobacteria</taxon>
        <taxon>Parvularculales</taxon>
        <taxon>Parvularculaceae</taxon>
        <taxon>Parvularcula</taxon>
    </lineage>
</organism>
<sequence>MKRPDYVIIGGMKCGTSTLAAQLGAQDGIFMTEPKEPNFFSDEETFAKGLEWYSDLFESAKDGDLLGEASTHYAKWPVHPKAAERLRAYAPEAKLIYMVRDPVKRALSQLRHHWTMREVEGHDLEAIARSHAPLWHYSRYETQLQKWLEHYPGDQVLVVSLERLEADPYGEFRRVLSFLGASGEWAEHTGDQNVGADRSRRLPLHGLLVESPVATFLRRALVPKRLRTWVRERRQMPRLELSDDAKAFLADQVREDIAAFGARFGMTDLSPENFRERMLSRQLSGGGTADR</sequence>
<dbReference type="Gene3D" id="3.40.50.300">
    <property type="entry name" value="P-loop containing nucleotide triphosphate hydrolases"/>
    <property type="match status" value="1"/>
</dbReference>
<dbReference type="SUPFAM" id="SSF52540">
    <property type="entry name" value="P-loop containing nucleoside triphosphate hydrolases"/>
    <property type="match status" value="1"/>
</dbReference>
<protein>
    <submittedName>
        <fullName evidence="4">Sulfotransferase family protein</fullName>
        <ecNumber evidence="4">2.8.2.-</ecNumber>
    </submittedName>
</protein>
<dbReference type="InterPro" id="IPR037359">
    <property type="entry name" value="NST/OST"/>
</dbReference>
<dbReference type="GO" id="GO:0016740">
    <property type="term" value="F:transferase activity"/>
    <property type="evidence" value="ECO:0007669"/>
    <property type="project" value="UniProtKB-KW"/>
</dbReference>
<dbReference type="EC" id="2.8.2.-" evidence="4"/>
<comment type="caution">
    <text evidence="4">The sequence shown here is derived from an EMBL/GenBank/DDBJ whole genome shotgun (WGS) entry which is preliminary data.</text>
</comment>
<evidence type="ECO:0000256" key="2">
    <source>
        <dbReference type="ARBA" id="ARBA00023180"/>
    </source>
</evidence>
<name>A0ABV7M9S5_9PROT</name>
<feature type="domain" description="Sulfotransferase" evidence="3">
    <location>
        <begin position="4"/>
        <end position="182"/>
    </location>
</feature>
<evidence type="ECO:0000256" key="1">
    <source>
        <dbReference type="ARBA" id="ARBA00022679"/>
    </source>
</evidence>
<evidence type="ECO:0000313" key="4">
    <source>
        <dbReference type="EMBL" id="MFC3301931.1"/>
    </source>
</evidence>
<dbReference type="Proteomes" id="UP001595607">
    <property type="component" value="Unassembled WGS sequence"/>
</dbReference>
<gene>
    <name evidence="4" type="ORF">ACFONP_04225</name>
</gene>
<dbReference type="PANTHER" id="PTHR10605">
    <property type="entry name" value="HEPARAN SULFATE SULFOTRANSFERASE"/>
    <property type="match status" value="1"/>
</dbReference>
<keyword evidence="5" id="KW-1185">Reference proteome</keyword>
<keyword evidence="2" id="KW-0325">Glycoprotein</keyword>
<evidence type="ECO:0000259" key="3">
    <source>
        <dbReference type="Pfam" id="PF00685"/>
    </source>
</evidence>
<dbReference type="PANTHER" id="PTHR10605:SF56">
    <property type="entry name" value="BIFUNCTIONAL HEPARAN SULFATE N-DEACETYLASE_N-SULFOTRANSFERASE"/>
    <property type="match status" value="1"/>
</dbReference>
<reference evidence="5" key="1">
    <citation type="journal article" date="2019" name="Int. J. Syst. Evol. Microbiol.">
        <title>The Global Catalogue of Microorganisms (GCM) 10K type strain sequencing project: providing services to taxonomists for standard genome sequencing and annotation.</title>
        <authorList>
            <consortium name="The Broad Institute Genomics Platform"/>
            <consortium name="The Broad Institute Genome Sequencing Center for Infectious Disease"/>
            <person name="Wu L."/>
            <person name="Ma J."/>
        </authorList>
    </citation>
    <scope>NUCLEOTIDE SEQUENCE [LARGE SCALE GENOMIC DNA]</scope>
    <source>
        <strain evidence="5">KCTC 22245</strain>
    </source>
</reference>
<dbReference type="EMBL" id="JBHRVA010000002">
    <property type="protein sequence ID" value="MFC3301931.1"/>
    <property type="molecule type" value="Genomic_DNA"/>
</dbReference>
<accession>A0ABV7M9S5</accession>
<proteinExistence type="predicted"/>
<evidence type="ECO:0000313" key="5">
    <source>
        <dbReference type="Proteomes" id="UP001595607"/>
    </source>
</evidence>